<accession>Q2LGP6</accession>
<protein>
    <submittedName>
        <fullName evidence="6">Subtilisin-like protease C</fullName>
    </submittedName>
</protein>
<dbReference type="Pfam" id="PF00082">
    <property type="entry name" value="Peptidase_S8"/>
    <property type="match status" value="1"/>
</dbReference>
<dbReference type="PANTHER" id="PTHR43806">
    <property type="entry name" value="PEPTIDASE S8"/>
    <property type="match status" value="1"/>
</dbReference>
<dbReference type="InterPro" id="IPR022398">
    <property type="entry name" value="Peptidase_S8_His-AS"/>
</dbReference>
<dbReference type="PROSITE" id="PS51318">
    <property type="entry name" value="TAT"/>
    <property type="match status" value="1"/>
</dbReference>
<name>Q2LGP6_9ZZZZ</name>
<evidence type="ECO:0000256" key="1">
    <source>
        <dbReference type="ARBA" id="ARBA00011073"/>
    </source>
</evidence>
<dbReference type="InterPro" id="IPR015500">
    <property type="entry name" value="Peptidase_S8_subtilisin-rel"/>
</dbReference>
<keyword evidence="4" id="KW-0720">Serine protease</keyword>
<dbReference type="EMBL" id="DQ314496">
    <property type="protein sequence ID" value="ABC70147.1"/>
    <property type="molecule type" value="Genomic_DNA"/>
</dbReference>
<dbReference type="GO" id="GO:0006508">
    <property type="term" value="P:proteolysis"/>
    <property type="evidence" value="ECO:0007669"/>
    <property type="project" value="UniProtKB-KW"/>
</dbReference>
<evidence type="ECO:0000313" key="6">
    <source>
        <dbReference type="EMBL" id="ABC70147.1"/>
    </source>
</evidence>
<proteinExistence type="inferred from homology"/>
<reference evidence="6" key="1">
    <citation type="submission" date="2005-12" db="EMBL/GenBank/DDBJ databases">
        <title>Environmental genomics of 'Haloquadratum walsbyi' in a saltern crystallizer indicates a large pool of accessory genes in an otherwise coherent species.</title>
        <authorList>
            <person name="Legault B.A."/>
            <person name="Lopez-Lopez A."/>
            <person name="Alba-Casado J.C."/>
            <person name="Doolittle F.W."/>
            <person name="Bolhuis H."/>
            <person name="Rodriguez-Valera F."/>
            <person name="Papke T.R."/>
        </authorList>
    </citation>
    <scope>NUCLEOTIDE SEQUENCE</scope>
</reference>
<dbReference type="PROSITE" id="PS00136">
    <property type="entry name" value="SUBTILASE_ASP"/>
    <property type="match status" value="1"/>
</dbReference>
<comment type="similarity">
    <text evidence="1">Belongs to the peptidase S8 family.</text>
</comment>
<dbReference type="GO" id="GO:0004252">
    <property type="term" value="F:serine-type endopeptidase activity"/>
    <property type="evidence" value="ECO:0007669"/>
    <property type="project" value="InterPro"/>
</dbReference>
<dbReference type="InterPro" id="IPR050131">
    <property type="entry name" value="Peptidase_S8_subtilisin-like"/>
</dbReference>
<dbReference type="PRINTS" id="PR00723">
    <property type="entry name" value="SUBTILISIN"/>
</dbReference>
<dbReference type="InterPro" id="IPR000209">
    <property type="entry name" value="Peptidase_S8/S53_dom"/>
</dbReference>
<dbReference type="AlphaFoldDB" id="Q2LGP6"/>
<evidence type="ECO:0000256" key="2">
    <source>
        <dbReference type="ARBA" id="ARBA00022670"/>
    </source>
</evidence>
<evidence type="ECO:0000256" key="3">
    <source>
        <dbReference type="ARBA" id="ARBA00022801"/>
    </source>
</evidence>
<dbReference type="PROSITE" id="PS00137">
    <property type="entry name" value="SUBTILASE_HIS"/>
    <property type="match status" value="1"/>
</dbReference>
<feature type="domain" description="Peptidase S8/S53" evidence="5">
    <location>
        <begin position="124"/>
        <end position="368"/>
    </location>
</feature>
<sequence>MARDRRSLSRRSALRTIGATTGVSVVSGLATAAPGDVVVRNIGVANATGRSTVKQAAEDVVREFDFDALTVRITEDDLQGVASDPNVRYTEQNGVFMSQSHDVSYGIYQTNAYYSITECYRAEDVDVAVVDTGIAPDHPDLESHLGDGTYSMQSLESPPGWADDSGHGTHCAGIIGAIDNRQGVLGAAPRATMHAVKVLDDSGVGTASHVAAGIEDVVEKGWHVAVLPLAGKQNSSLLADACSYASNNNVFLAAAAGNTGNTGECPDCVAYPARFSECVAVSAVDGGGDFAPFSARGPEIEFAGPGVDIVSLSPTGKEYRTGTSMAASYIGAAGAILIGEGYTPTQARQQLQTTARDLGLPSDKQGYGMIDLKKALGIK</sequence>
<dbReference type="Gene3D" id="3.40.50.200">
    <property type="entry name" value="Peptidase S8/S53 domain"/>
    <property type="match status" value="1"/>
</dbReference>
<dbReference type="InterPro" id="IPR006311">
    <property type="entry name" value="TAT_signal"/>
</dbReference>
<evidence type="ECO:0000256" key="4">
    <source>
        <dbReference type="ARBA" id="ARBA00022825"/>
    </source>
</evidence>
<organism evidence="6">
    <name type="scientific">uncultured prokaryote 2E01B</name>
    <dbReference type="NCBI Taxonomy" id="363283"/>
    <lineage>
        <taxon>unclassified sequences</taxon>
        <taxon>environmental samples</taxon>
    </lineage>
</organism>
<dbReference type="PANTHER" id="PTHR43806:SF11">
    <property type="entry name" value="CEREVISIN-RELATED"/>
    <property type="match status" value="1"/>
</dbReference>
<dbReference type="SUPFAM" id="SSF52743">
    <property type="entry name" value="Subtilisin-like"/>
    <property type="match status" value="1"/>
</dbReference>
<dbReference type="PROSITE" id="PS51892">
    <property type="entry name" value="SUBTILASE"/>
    <property type="match status" value="1"/>
</dbReference>
<dbReference type="InterPro" id="IPR036852">
    <property type="entry name" value="Peptidase_S8/S53_dom_sf"/>
</dbReference>
<evidence type="ECO:0000259" key="5">
    <source>
        <dbReference type="Pfam" id="PF00082"/>
    </source>
</evidence>
<keyword evidence="2 6" id="KW-0645">Protease</keyword>
<dbReference type="InterPro" id="IPR023827">
    <property type="entry name" value="Peptidase_S8_Asp-AS"/>
</dbReference>
<keyword evidence="3" id="KW-0378">Hydrolase</keyword>